<keyword evidence="3" id="KW-1185">Reference proteome</keyword>
<evidence type="ECO:0000313" key="3">
    <source>
        <dbReference type="Proteomes" id="UP000823775"/>
    </source>
</evidence>
<evidence type="ECO:0000313" key="2">
    <source>
        <dbReference type="EMBL" id="MCD7464279.1"/>
    </source>
</evidence>
<feature type="non-terminal residue" evidence="2">
    <location>
        <position position="240"/>
    </location>
</feature>
<proteinExistence type="predicted"/>
<dbReference type="InterPro" id="IPR046796">
    <property type="entry name" value="Transposase_32_dom"/>
</dbReference>
<dbReference type="EMBL" id="JACEIK010000949">
    <property type="protein sequence ID" value="MCD7464279.1"/>
    <property type="molecule type" value="Genomic_DNA"/>
</dbReference>
<organism evidence="2 3">
    <name type="scientific">Datura stramonium</name>
    <name type="common">Jimsonweed</name>
    <name type="synonym">Common thornapple</name>
    <dbReference type="NCBI Taxonomy" id="4076"/>
    <lineage>
        <taxon>Eukaryota</taxon>
        <taxon>Viridiplantae</taxon>
        <taxon>Streptophyta</taxon>
        <taxon>Embryophyta</taxon>
        <taxon>Tracheophyta</taxon>
        <taxon>Spermatophyta</taxon>
        <taxon>Magnoliopsida</taxon>
        <taxon>eudicotyledons</taxon>
        <taxon>Gunneridae</taxon>
        <taxon>Pentapetalae</taxon>
        <taxon>asterids</taxon>
        <taxon>lamiids</taxon>
        <taxon>Solanales</taxon>
        <taxon>Solanaceae</taxon>
        <taxon>Solanoideae</taxon>
        <taxon>Datureae</taxon>
        <taxon>Datura</taxon>
    </lineage>
</organism>
<dbReference type="Proteomes" id="UP000823775">
    <property type="component" value="Unassembled WGS sequence"/>
</dbReference>
<evidence type="ECO:0000259" key="1">
    <source>
        <dbReference type="Pfam" id="PF20167"/>
    </source>
</evidence>
<dbReference type="Pfam" id="PF20167">
    <property type="entry name" value="Transposase_32"/>
    <property type="match status" value="1"/>
</dbReference>
<comment type="caution">
    <text evidence="2">The sequence shown here is derived from an EMBL/GenBank/DDBJ whole genome shotgun (WGS) entry which is preliminary data.</text>
</comment>
<feature type="domain" description="Putative plant transposon protein" evidence="1">
    <location>
        <begin position="62"/>
        <end position="187"/>
    </location>
</feature>
<protein>
    <recommendedName>
        <fullName evidence="1">Putative plant transposon protein domain-containing protein</fullName>
    </recommendedName>
</protein>
<reference evidence="2 3" key="1">
    <citation type="journal article" date="2021" name="BMC Genomics">
        <title>Datura genome reveals duplications of psychoactive alkaloid biosynthetic genes and high mutation rate following tissue culture.</title>
        <authorList>
            <person name="Rajewski A."/>
            <person name="Carter-House D."/>
            <person name="Stajich J."/>
            <person name="Litt A."/>
        </authorList>
    </citation>
    <scope>NUCLEOTIDE SEQUENCE [LARGE SCALE GENOMIC DNA]</scope>
    <source>
        <strain evidence="2">AR-01</strain>
    </source>
</reference>
<name>A0ABS8SYZ1_DATST</name>
<accession>A0ABS8SYZ1</accession>
<gene>
    <name evidence="2" type="ORF">HAX54_052397</name>
</gene>
<sequence>MASYAEKGKEVAIASKGLKRLRRKVASSSSAQKAPPARRFGAKVVEEHGLKWFTAQKEAKYVFSKPEECNLTSMREFYANWNTSYEKSTKVKVQGHVVHFTTRYFNAFLGTLVVDPEMFLMLEKTPYRDIHHTLCREHSSAQWARSENDTHSTLSFSYLTKEARVWVKLVCVVLLPGKHTTEITSEKFPRELVIEEQEANLHLPLTGNLARKMINVTKVKEPTTSSAPFLTPVELHDNVQ</sequence>